<protein>
    <submittedName>
        <fullName evidence="2">Uncharacterized protein</fullName>
    </submittedName>
</protein>
<dbReference type="AlphaFoldDB" id="A0A8J4D2L8"/>
<feature type="compositionally biased region" description="Polar residues" evidence="1">
    <location>
        <begin position="316"/>
        <end position="338"/>
    </location>
</feature>
<evidence type="ECO:0000313" key="2">
    <source>
        <dbReference type="EMBL" id="GIL94457.1"/>
    </source>
</evidence>
<reference evidence="2" key="1">
    <citation type="journal article" date="2021" name="Proc. Natl. Acad. Sci. U.S.A.">
        <title>Three genomes in the algal genus Volvox reveal the fate of a haploid sex-determining region after a transition to homothallism.</title>
        <authorList>
            <person name="Yamamoto K."/>
            <person name="Hamaji T."/>
            <person name="Kawai-Toyooka H."/>
            <person name="Matsuzaki R."/>
            <person name="Takahashi F."/>
            <person name="Nishimura Y."/>
            <person name="Kawachi M."/>
            <person name="Noguchi H."/>
            <person name="Minakuchi Y."/>
            <person name="Umen J.G."/>
            <person name="Toyoda A."/>
            <person name="Nozaki H."/>
        </authorList>
    </citation>
    <scope>NUCLEOTIDE SEQUENCE</scope>
    <source>
        <strain evidence="2">NIES-3785</strain>
    </source>
</reference>
<gene>
    <name evidence="2" type="ORF">Vretimale_656</name>
</gene>
<name>A0A8J4D2L8_9CHLO</name>
<evidence type="ECO:0000313" key="3">
    <source>
        <dbReference type="Proteomes" id="UP000722791"/>
    </source>
</evidence>
<feature type="compositionally biased region" description="Polar residues" evidence="1">
    <location>
        <begin position="206"/>
        <end position="215"/>
    </location>
</feature>
<comment type="caution">
    <text evidence="2">The sequence shown here is derived from an EMBL/GenBank/DDBJ whole genome shotgun (WGS) entry which is preliminary data.</text>
</comment>
<evidence type="ECO:0000256" key="1">
    <source>
        <dbReference type="SAM" id="MobiDB-lite"/>
    </source>
</evidence>
<dbReference type="EMBL" id="BNCQ01000001">
    <property type="protein sequence ID" value="GIL94457.1"/>
    <property type="molecule type" value="Genomic_DNA"/>
</dbReference>
<organism evidence="2 3">
    <name type="scientific">Volvox reticuliferus</name>
    <dbReference type="NCBI Taxonomy" id="1737510"/>
    <lineage>
        <taxon>Eukaryota</taxon>
        <taxon>Viridiplantae</taxon>
        <taxon>Chlorophyta</taxon>
        <taxon>core chlorophytes</taxon>
        <taxon>Chlorophyceae</taxon>
        <taxon>CS clade</taxon>
        <taxon>Chlamydomonadales</taxon>
        <taxon>Volvocaceae</taxon>
        <taxon>Volvox</taxon>
    </lineage>
</organism>
<feature type="region of interest" description="Disordered" evidence="1">
    <location>
        <begin position="376"/>
        <end position="398"/>
    </location>
</feature>
<feature type="compositionally biased region" description="Basic and acidic residues" evidence="1">
    <location>
        <begin position="220"/>
        <end position="229"/>
    </location>
</feature>
<sequence length="639" mass="70636">MNLGLLENSCGNFGMKRSNVANRQRGRSLQLKLLDNASSREDAERRRQLQRRVERRALEYHVLVETTELEKELEARRCKLCDLLRAEAWGLGHANWTERKCSRCWAHHADALARQRHGRMHVPATSRLPLSATQGVSSMGPTPGPSNVAKDKTNAELSPGQSFGDVPPDHVDEVIKALRARDADRLIQLLDESTLSQYFGHEVGHTSASPHNRQSYLVPRPEEPRDGYYYHDAILGSFPPSAPGPNDIAQLSEDGSADGEPANSSVIADTGGGRGATQGPRRPGGRHLSVTEVIPPRGAKVSDNQVTDPVPALVPQSASHPNQKAVQQSYTPQHSRTGPQEGGAAELGSELSFAAQGTGRQKDPSGVAAPRALLSESNAQRSFGPGQGHRRQPRPGRVDHAVRVAGYRPEARPLPSKPRSVPTDEAELEAALQEAEHLVVFGRTQQLRSEALFYSYQLRTALADLRLLRRKGRKTAMVHQHGVRLDTRDETGVKRIIREGRREQAPDPVELRRVTDPGSLYVDPPRRTPTWLDHVHPDRPDTARAIDSVAWQPASARVPPPRHTPGLQAAGDWNEYRYDWDLARIRSMPVADYRTVLRKEKESRQLLAELKASARVLSGFSPGHRATFLKSSTSMVVKK</sequence>
<accession>A0A8J4D2L8</accession>
<feature type="region of interest" description="Disordered" evidence="1">
    <location>
        <begin position="202"/>
        <end position="344"/>
    </location>
</feature>
<dbReference type="Proteomes" id="UP000722791">
    <property type="component" value="Unassembled WGS sequence"/>
</dbReference>
<proteinExistence type="predicted"/>